<name>A0ABV2SP29_9GAMM</name>
<reference evidence="2 3" key="1">
    <citation type="submission" date="2024-06" db="EMBL/GenBank/DDBJ databases">
        <title>Genomic Encyclopedia of Type Strains, Phase V (KMG-V): Genome sequencing to study the core and pangenomes of soil and plant-associated prokaryotes.</title>
        <authorList>
            <person name="Whitman W."/>
        </authorList>
    </citation>
    <scope>NUCLEOTIDE SEQUENCE [LARGE SCALE GENOMIC DNA]</scope>
    <source>
        <strain evidence="2 3">NE40</strain>
    </source>
</reference>
<dbReference type="EMBL" id="JBEWTB010000003">
    <property type="protein sequence ID" value="MET4759522.1"/>
    <property type="molecule type" value="Genomic_DNA"/>
</dbReference>
<keyword evidence="3" id="KW-1185">Reference proteome</keyword>
<dbReference type="RefSeq" id="WP_354011503.1">
    <property type="nucleotide sequence ID" value="NZ_JBEWTA010000002.1"/>
</dbReference>
<dbReference type="Proteomes" id="UP001549366">
    <property type="component" value="Unassembled WGS sequence"/>
</dbReference>
<protein>
    <submittedName>
        <fullName evidence="2">Uncharacterized protein</fullName>
    </submittedName>
</protein>
<comment type="caution">
    <text evidence="2">The sequence shown here is derived from an EMBL/GenBank/DDBJ whole genome shotgun (WGS) entry which is preliminary data.</text>
</comment>
<organism evidence="2 3">
    <name type="scientific">Endozoicomonas lisbonensis</name>
    <dbReference type="NCBI Taxonomy" id="3120522"/>
    <lineage>
        <taxon>Bacteria</taxon>
        <taxon>Pseudomonadati</taxon>
        <taxon>Pseudomonadota</taxon>
        <taxon>Gammaproteobacteria</taxon>
        <taxon>Oceanospirillales</taxon>
        <taxon>Endozoicomonadaceae</taxon>
        <taxon>Endozoicomonas</taxon>
    </lineage>
</organism>
<sequence length="96" mass="10933">MAKDHNINLDELHNLLYDSAPIDDILCAYNKVTAQREKNGIRLKETQKEIAVLEAEAKWLRDSNAEFPDSVDDHVERQIGRIVIAQSSRSGINNFI</sequence>
<evidence type="ECO:0000313" key="3">
    <source>
        <dbReference type="Proteomes" id="UP001549366"/>
    </source>
</evidence>
<evidence type="ECO:0000256" key="1">
    <source>
        <dbReference type="SAM" id="Coils"/>
    </source>
</evidence>
<proteinExistence type="predicted"/>
<gene>
    <name evidence="2" type="ORF">V5J35_004841</name>
</gene>
<keyword evidence="1" id="KW-0175">Coiled coil</keyword>
<feature type="coiled-coil region" evidence="1">
    <location>
        <begin position="36"/>
        <end position="63"/>
    </location>
</feature>
<accession>A0ABV2SP29</accession>
<evidence type="ECO:0000313" key="2">
    <source>
        <dbReference type="EMBL" id="MET4759522.1"/>
    </source>
</evidence>